<feature type="coiled-coil region" evidence="2">
    <location>
        <begin position="16"/>
        <end position="79"/>
    </location>
</feature>
<name>A0A5N8WJ05_9ACTN</name>
<proteinExistence type="inferred from homology"/>
<dbReference type="EMBL" id="VMNX01000001">
    <property type="protein sequence ID" value="MPY47082.1"/>
    <property type="molecule type" value="Genomic_DNA"/>
</dbReference>
<evidence type="ECO:0000256" key="2">
    <source>
        <dbReference type="SAM" id="Coils"/>
    </source>
</evidence>
<dbReference type="NCBIfam" id="TIGR01552">
    <property type="entry name" value="phd_fam"/>
    <property type="match status" value="1"/>
</dbReference>
<dbReference type="Gene3D" id="3.40.1620.10">
    <property type="entry name" value="YefM-like domain"/>
    <property type="match status" value="1"/>
</dbReference>
<comment type="similarity">
    <text evidence="1">Belongs to the phD/YefM antitoxin family.</text>
</comment>
<evidence type="ECO:0000313" key="5">
    <source>
        <dbReference type="Proteomes" id="UP000373149"/>
    </source>
</evidence>
<comment type="caution">
    <text evidence="3">The sequence shown here is derived from an EMBL/GenBank/DDBJ whole genome shotgun (WGS) entry which is preliminary data.</text>
</comment>
<dbReference type="AlphaFoldDB" id="A0A5N8WJ05"/>
<evidence type="ECO:0000256" key="1">
    <source>
        <dbReference type="ARBA" id="ARBA00009981"/>
    </source>
</evidence>
<organism evidence="3 5">
    <name type="scientific">Streptomyces acidicola</name>
    <dbReference type="NCBI Taxonomy" id="2596892"/>
    <lineage>
        <taxon>Bacteria</taxon>
        <taxon>Bacillati</taxon>
        <taxon>Actinomycetota</taxon>
        <taxon>Actinomycetes</taxon>
        <taxon>Kitasatosporales</taxon>
        <taxon>Streptomycetaceae</taxon>
        <taxon>Streptomyces</taxon>
    </lineage>
</organism>
<reference evidence="3 5" key="1">
    <citation type="submission" date="2019-09" db="EMBL/GenBank/DDBJ databases">
        <authorList>
            <person name="Duangmal K."/>
            <person name="Teo W.F.A."/>
            <person name="Lipun K."/>
        </authorList>
    </citation>
    <scope>NUCLEOTIDE SEQUENCE [LARGE SCALE GENOMIC DNA]</scope>
    <source>
        <strain evidence="3 5">K1PN6</strain>
    </source>
</reference>
<evidence type="ECO:0000313" key="3">
    <source>
        <dbReference type="EMBL" id="MPY47082.1"/>
    </source>
</evidence>
<dbReference type="Proteomes" id="UP000373149">
    <property type="component" value="Unassembled WGS sequence"/>
</dbReference>
<gene>
    <name evidence="3" type="ORF">FPZ41_00205</name>
    <name evidence="4" type="ORF">FPZ41_00910</name>
</gene>
<sequence length="97" mass="11199">MYITELRYTPDMTAPKKEHQEKIADVRNSLADAIERARYFDQTTVMTSRGKRVAVIVGMDFYERALEALGEERELVKKDAPTPKRKVVVRRKPASDD</sequence>
<evidence type="ECO:0000313" key="4">
    <source>
        <dbReference type="EMBL" id="MPY47221.1"/>
    </source>
</evidence>
<keyword evidence="2" id="KW-0175">Coiled coil</keyword>
<dbReference type="InterPro" id="IPR036165">
    <property type="entry name" value="YefM-like_sf"/>
</dbReference>
<protein>
    <submittedName>
        <fullName evidence="3">Type II toxin-antitoxin system Phd/YefM family antitoxin</fullName>
    </submittedName>
</protein>
<keyword evidence="5" id="KW-1185">Reference proteome</keyword>
<dbReference type="EMBL" id="VMNX01000001">
    <property type="protein sequence ID" value="MPY47221.1"/>
    <property type="molecule type" value="Genomic_DNA"/>
</dbReference>
<dbReference type="SUPFAM" id="SSF143120">
    <property type="entry name" value="YefM-like"/>
    <property type="match status" value="1"/>
</dbReference>
<accession>A0A5N8WJ05</accession>